<keyword evidence="1" id="KW-0812">Transmembrane</keyword>
<evidence type="ECO:0000313" key="2">
    <source>
        <dbReference type="EMBL" id="CAG6615803.1"/>
    </source>
</evidence>
<name>A0A8D8PWE4_9HEMI</name>
<evidence type="ECO:0000256" key="1">
    <source>
        <dbReference type="SAM" id="Phobius"/>
    </source>
</evidence>
<dbReference type="AlphaFoldDB" id="A0A8D8PWE4"/>
<feature type="transmembrane region" description="Helical" evidence="1">
    <location>
        <begin position="56"/>
        <end position="80"/>
    </location>
</feature>
<proteinExistence type="predicted"/>
<accession>A0A8D8PWE4</accession>
<sequence>MSRVFRVKYLTCRLMCRLFRVSLMLPVILGRQRELRLSYTLYNGRYFKEANSARPFFSFFIFASVRLLIFLIFHFVIFILKTKFLWIQIHILFHFLFGAS</sequence>
<organism evidence="2">
    <name type="scientific">Cacopsylla melanoneura</name>
    <dbReference type="NCBI Taxonomy" id="428564"/>
    <lineage>
        <taxon>Eukaryota</taxon>
        <taxon>Metazoa</taxon>
        <taxon>Ecdysozoa</taxon>
        <taxon>Arthropoda</taxon>
        <taxon>Hexapoda</taxon>
        <taxon>Insecta</taxon>
        <taxon>Pterygota</taxon>
        <taxon>Neoptera</taxon>
        <taxon>Paraneoptera</taxon>
        <taxon>Hemiptera</taxon>
        <taxon>Sternorrhyncha</taxon>
        <taxon>Psylloidea</taxon>
        <taxon>Psyllidae</taxon>
        <taxon>Psyllinae</taxon>
        <taxon>Cacopsylla</taxon>
    </lineage>
</organism>
<dbReference type="EMBL" id="HBUF01033982">
    <property type="protein sequence ID" value="CAG6615804.1"/>
    <property type="molecule type" value="Transcribed_RNA"/>
</dbReference>
<keyword evidence="1" id="KW-1133">Transmembrane helix</keyword>
<reference evidence="2" key="1">
    <citation type="submission" date="2021-05" db="EMBL/GenBank/DDBJ databases">
        <authorList>
            <person name="Alioto T."/>
            <person name="Alioto T."/>
            <person name="Gomez Garrido J."/>
        </authorList>
    </citation>
    <scope>NUCLEOTIDE SEQUENCE</scope>
</reference>
<dbReference type="EMBL" id="HBUF01033981">
    <property type="protein sequence ID" value="CAG6615803.1"/>
    <property type="molecule type" value="Transcribed_RNA"/>
</dbReference>
<protein>
    <submittedName>
        <fullName evidence="2">Uncharacterized protein</fullName>
    </submittedName>
</protein>
<keyword evidence="1" id="KW-0472">Membrane</keyword>